<gene>
    <name evidence="1" type="ORF">PACLA_8A073891</name>
</gene>
<keyword evidence="1" id="KW-0547">Nucleotide-binding</keyword>
<dbReference type="SUPFAM" id="SSF54001">
    <property type="entry name" value="Cysteine proteinases"/>
    <property type="match status" value="1"/>
</dbReference>
<evidence type="ECO:0000313" key="2">
    <source>
        <dbReference type="Proteomes" id="UP001152795"/>
    </source>
</evidence>
<dbReference type="Pfam" id="PF04843">
    <property type="entry name" value="Herpes_teg_N"/>
    <property type="match status" value="1"/>
</dbReference>
<keyword evidence="1" id="KW-0347">Helicase</keyword>
<evidence type="ECO:0000313" key="1">
    <source>
        <dbReference type="EMBL" id="CAB3990175.1"/>
    </source>
</evidence>
<keyword evidence="1" id="KW-0378">Hydrolase</keyword>
<dbReference type="Proteomes" id="UP001152795">
    <property type="component" value="Unassembled WGS sequence"/>
</dbReference>
<keyword evidence="1" id="KW-0067">ATP-binding</keyword>
<dbReference type="InterPro" id="IPR006928">
    <property type="entry name" value="Herpes_teg_USP"/>
</dbReference>
<keyword evidence="2" id="KW-1185">Reference proteome</keyword>
<dbReference type="EMBL" id="CACRXK020001616">
    <property type="protein sequence ID" value="CAB3990175.1"/>
    <property type="molecule type" value="Genomic_DNA"/>
</dbReference>
<organism evidence="1 2">
    <name type="scientific">Paramuricea clavata</name>
    <name type="common">Red gorgonian</name>
    <name type="synonym">Violescent sea-whip</name>
    <dbReference type="NCBI Taxonomy" id="317549"/>
    <lineage>
        <taxon>Eukaryota</taxon>
        <taxon>Metazoa</taxon>
        <taxon>Cnidaria</taxon>
        <taxon>Anthozoa</taxon>
        <taxon>Octocorallia</taxon>
        <taxon>Malacalcyonacea</taxon>
        <taxon>Plexauridae</taxon>
        <taxon>Paramuricea</taxon>
    </lineage>
</organism>
<reference evidence="1" key="1">
    <citation type="submission" date="2020-04" db="EMBL/GenBank/DDBJ databases">
        <authorList>
            <person name="Alioto T."/>
            <person name="Alioto T."/>
            <person name="Gomez Garrido J."/>
        </authorList>
    </citation>
    <scope>NUCLEOTIDE SEQUENCE</scope>
    <source>
        <strain evidence="1">A484AB</strain>
    </source>
</reference>
<dbReference type="AlphaFoldDB" id="A0A6S7GEQ3"/>
<comment type="caution">
    <text evidence="1">The sequence shown here is derived from an EMBL/GenBank/DDBJ whole genome shotgun (WGS) entry which is preliminary data.</text>
</comment>
<dbReference type="Gene3D" id="3.90.70.120">
    <property type="match status" value="2"/>
</dbReference>
<protein>
    <submittedName>
        <fullName evidence="1">ATP-dependent DNA helicase PIF1</fullName>
    </submittedName>
</protein>
<dbReference type="InterPro" id="IPR038765">
    <property type="entry name" value="Papain-like_cys_pep_sf"/>
</dbReference>
<dbReference type="GO" id="GO:0004386">
    <property type="term" value="F:helicase activity"/>
    <property type="evidence" value="ECO:0007669"/>
    <property type="project" value="UniProtKB-KW"/>
</dbReference>
<dbReference type="OrthoDB" id="5989338at2759"/>
<proteinExistence type="predicted"/>
<sequence>MKNVCRFALCNDIETNPGPAIFYIDPSKTVSAPYSQGNQIIFGETAGQQCLAMCLCALIYSKRQEISSPQDLIQVMNIGNELYSKLSHLARQSCLMFSELPSYLTVFDTDYLLTYSESYSGTVIGDCYIEGYQYCVPFHRAFELLFTEGYTAFILTIDSNAVCVYSSIEGKLKIFDSHSRDKYGRSHPLGTCVLLEAETINNVIQHFQSLCSENSQFELKAVVIEELEQVNASASVEMNVTDSIGSMDLLDSFSQESQITDSSYLCKQCSAISLYSICYSIIKPSNYWDSKTVAAVVYFGTALYNNTGTNTSSDLPKEIEICGTEVHVKLQANYQGKVNVETERQKIMECLICHKDAITGFLIWLGGYCMSCIFQETSKNKSYSILAYDDNNTSPTAAAHFVKNIDDKETLVDVIFNLAHTKIKEEVVYYEIQYLSCSSRVTDSERKSTVRRHNQNYNNQIMAQAKKDQKLETRRTRRHLTCKHVNQDYRIIDNQKKKKILESKRAKYQALDETSKQELLKKERNHYKERKQKLLQNKRTKYQTLDETSKQEFLKKNWNRYKERKQKLLKNKRTKYQTLDETSKQELLKKREIVTRNGNKNY</sequence>
<accession>A0A6S7GEQ3</accession>
<name>A0A6S7GEQ3_PARCT</name>